<feature type="compositionally biased region" description="Basic and acidic residues" evidence="1">
    <location>
        <begin position="54"/>
        <end position="64"/>
    </location>
</feature>
<reference evidence="2" key="1">
    <citation type="submission" date="2014-12" db="EMBL/GenBank/DDBJ databases">
        <title>Insight into the proteome of Arion vulgaris.</title>
        <authorList>
            <person name="Aradska J."/>
            <person name="Bulat T."/>
            <person name="Smidak R."/>
            <person name="Sarate P."/>
            <person name="Gangsoo J."/>
            <person name="Sialana F."/>
            <person name="Bilban M."/>
            <person name="Lubec G."/>
        </authorList>
    </citation>
    <scope>NUCLEOTIDE SEQUENCE</scope>
    <source>
        <tissue evidence="2">Skin</tissue>
    </source>
</reference>
<organism evidence="2">
    <name type="scientific">Arion vulgaris</name>
    <dbReference type="NCBI Taxonomy" id="1028688"/>
    <lineage>
        <taxon>Eukaryota</taxon>
        <taxon>Metazoa</taxon>
        <taxon>Spiralia</taxon>
        <taxon>Lophotrochozoa</taxon>
        <taxon>Mollusca</taxon>
        <taxon>Gastropoda</taxon>
        <taxon>Heterobranchia</taxon>
        <taxon>Euthyneura</taxon>
        <taxon>Panpulmonata</taxon>
        <taxon>Eupulmonata</taxon>
        <taxon>Stylommatophora</taxon>
        <taxon>Helicina</taxon>
        <taxon>Arionoidea</taxon>
        <taxon>Arionidae</taxon>
        <taxon>Arion</taxon>
    </lineage>
</organism>
<proteinExistence type="predicted"/>
<accession>A0A0B6ZMH8</accession>
<feature type="region of interest" description="Disordered" evidence="1">
    <location>
        <begin position="25"/>
        <end position="64"/>
    </location>
</feature>
<evidence type="ECO:0000256" key="1">
    <source>
        <dbReference type="SAM" id="MobiDB-lite"/>
    </source>
</evidence>
<gene>
    <name evidence="2" type="primary">ORF68755</name>
</gene>
<sequence length="64" mass="7019">MPRLDITLTKSGCVASTSLGQTVITGRKREQAEMTESTVTATERREFNPGSLSIRKDFKSNANT</sequence>
<dbReference type="EMBL" id="HACG01022196">
    <property type="protein sequence ID" value="CEK69061.1"/>
    <property type="molecule type" value="Transcribed_RNA"/>
</dbReference>
<dbReference type="AlphaFoldDB" id="A0A0B6ZMH8"/>
<name>A0A0B6ZMH8_9EUPU</name>
<protein>
    <submittedName>
        <fullName evidence="2">Uncharacterized protein</fullName>
    </submittedName>
</protein>
<evidence type="ECO:0000313" key="2">
    <source>
        <dbReference type="EMBL" id="CEK69061.1"/>
    </source>
</evidence>